<evidence type="ECO:0000313" key="12">
    <source>
        <dbReference type="Proteomes" id="UP000814176"/>
    </source>
</evidence>
<evidence type="ECO:0000259" key="10">
    <source>
        <dbReference type="PROSITE" id="PS50158"/>
    </source>
</evidence>
<protein>
    <recommendedName>
        <fullName evidence="10">CCHC-type domain-containing protein</fullName>
    </recommendedName>
</protein>
<feature type="domain" description="CCHC-type" evidence="10">
    <location>
        <begin position="344"/>
        <end position="359"/>
    </location>
</feature>
<feature type="compositionally biased region" description="Basic and acidic residues" evidence="9">
    <location>
        <begin position="190"/>
        <end position="200"/>
    </location>
</feature>
<evidence type="ECO:0000256" key="4">
    <source>
        <dbReference type="ARBA" id="ARBA00022737"/>
    </source>
</evidence>
<comment type="subcellular location">
    <subcellularLocation>
        <location evidence="1">Nucleus</location>
    </subcellularLocation>
</comment>
<keyword evidence="12" id="KW-1185">Reference proteome</keyword>
<keyword evidence="5 8" id="KW-0863">Zinc-finger</keyword>
<feature type="compositionally biased region" description="Basic residues" evidence="9">
    <location>
        <begin position="45"/>
        <end position="57"/>
    </location>
</feature>
<feature type="domain" description="CCHC-type" evidence="10">
    <location>
        <begin position="426"/>
        <end position="441"/>
    </location>
</feature>
<evidence type="ECO:0000256" key="7">
    <source>
        <dbReference type="ARBA" id="ARBA00023242"/>
    </source>
</evidence>
<dbReference type="SMART" id="SM00343">
    <property type="entry name" value="ZnF_C2HC"/>
    <property type="match status" value="5"/>
</dbReference>
<dbReference type="PANTHER" id="PTHR46543:SF1">
    <property type="entry name" value="ZINC FINGER CCHC DOMAIN-CONTAINING PROTEIN 7"/>
    <property type="match status" value="1"/>
</dbReference>
<keyword evidence="2" id="KW-0507">mRNA processing</keyword>
<feature type="compositionally biased region" description="Basic and acidic residues" evidence="9">
    <location>
        <begin position="121"/>
        <end position="138"/>
    </location>
</feature>
<dbReference type="InterPro" id="IPR051644">
    <property type="entry name" value="TRAMP_AT-DNA-binding"/>
</dbReference>
<dbReference type="SUPFAM" id="SSF57756">
    <property type="entry name" value="Retrovirus zinc finger-like domains"/>
    <property type="match status" value="2"/>
</dbReference>
<evidence type="ECO:0000256" key="5">
    <source>
        <dbReference type="ARBA" id="ARBA00022771"/>
    </source>
</evidence>
<accession>A0ABQ8K910</accession>
<evidence type="ECO:0000256" key="6">
    <source>
        <dbReference type="ARBA" id="ARBA00022833"/>
    </source>
</evidence>
<evidence type="ECO:0000256" key="2">
    <source>
        <dbReference type="ARBA" id="ARBA00022664"/>
    </source>
</evidence>
<dbReference type="Proteomes" id="UP000814176">
    <property type="component" value="Unassembled WGS sequence"/>
</dbReference>
<evidence type="ECO:0000313" key="11">
    <source>
        <dbReference type="EMBL" id="KAH9833807.1"/>
    </source>
</evidence>
<feature type="compositionally biased region" description="Low complexity" evidence="9">
    <location>
        <begin position="93"/>
        <end position="107"/>
    </location>
</feature>
<dbReference type="PROSITE" id="PS50158">
    <property type="entry name" value="ZF_CCHC"/>
    <property type="match status" value="2"/>
</dbReference>
<evidence type="ECO:0000256" key="3">
    <source>
        <dbReference type="ARBA" id="ARBA00022723"/>
    </source>
</evidence>
<reference evidence="11 12" key="1">
    <citation type="journal article" date="2021" name="Environ. Microbiol.">
        <title>Gene family expansions and transcriptome signatures uncover fungal adaptations to wood decay.</title>
        <authorList>
            <person name="Hage H."/>
            <person name="Miyauchi S."/>
            <person name="Viragh M."/>
            <person name="Drula E."/>
            <person name="Min B."/>
            <person name="Chaduli D."/>
            <person name="Navarro D."/>
            <person name="Favel A."/>
            <person name="Norest M."/>
            <person name="Lesage-Meessen L."/>
            <person name="Balint B."/>
            <person name="Merenyi Z."/>
            <person name="de Eugenio L."/>
            <person name="Morin E."/>
            <person name="Martinez A.T."/>
            <person name="Baldrian P."/>
            <person name="Stursova M."/>
            <person name="Martinez M.J."/>
            <person name="Novotny C."/>
            <person name="Magnuson J.K."/>
            <person name="Spatafora J.W."/>
            <person name="Maurice S."/>
            <person name="Pangilinan J."/>
            <person name="Andreopoulos W."/>
            <person name="LaButti K."/>
            <person name="Hundley H."/>
            <person name="Na H."/>
            <person name="Kuo A."/>
            <person name="Barry K."/>
            <person name="Lipzen A."/>
            <person name="Henrissat B."/>
            <person name="Riley R."/>
            <person name="Ahrendt S."/>
            <person name="Nagy L.G."/>
            <person name="Grigoriev I.V."/>
            <person name="Martin F."/>
            <person name="Rosso M.N."/>
        </authorList>
    </citation>
    <scope>NUCLEOTIDE SEQUENCE [LARGE SCALE GENOMIC DNA]</scope>
    <source>
        <strain evidence="11 12">CIRM-BRFM 1785</strain>
    </source>
</reference>
<proteinExistence type="predicted"/>
<gene>
    <name evidence="11" type="ORF">C8Q71DRAFT_712436</name>
</gene>
<dbReference type="Pfam" id="PF00098">
    <property type="entry name" value="zf-CCHC"/>
    <property type="match status" value="2"/>
</dbReference>
<dbReference type="RefSeq" id="XP_047776523.1">
    <property type="nucleotide sequence ID" value="XM_047920856.1"/>
</dbReference>
<feature type="compositionally biased region" description="Basic and acidic residues" evidence="9">
    <location>
        <begin position="568"/>
        <end position="585"/>
    </location>
</feature>
<organism evidence="11 12">
    <name type="scientific">Rhodofomes roseus</name>
    <dbReference type="NCBI Taxonomy" id="34475"/>
    <lineage>
        <taxon>Eukaryota</taxon>
        <taxon>Fungi</taxon>
        <taxon>Dikarya</taxon>
        <taxon>Basidiomycota</taxon>
        <taxon>Agaricomycotina</taxon>
        <taxon>Agaricomycetes</taxon>
        <taxon>Polyporales</taxon>
        <taxon>Rhodofomes</taxon>
    </lineage>
</organism>
<evidence type="ECO:0000256" key="1">
    <source>
        <dbReference type="ARBA" id="ARBA00004123"/>
    </source>
</evidence>
<feature type="compositionally biased region" description="Basic and acidic residues" evidence="9">
    <location>
        <begin position="619"/>
        <end position="635"/>
    </location>
</feature>
<evidence type="ECO:0000256" key="8">
    <source>
        <dbReference type="PROSITE-ProRule" id="PRU00047"/>
    </source>
</evidence>
<keyword evidence="3" id="KW-0479">Metal-binding</keyword>
<feature type="compositionally biased region" description="Basic and acidic residues" evidence="9">
    <location>
        <begin position="146"/>
        <end position="177"/>
    </location>
</feature>
<sequence length="643" mass="71917">MPPDDPEVIDLTKSSPAQNIIELDSDGEIMNGDAKPSSTANGKAGNRKRKKPRRRKTKVVEEGEVTQSSVEASREQSPERVNGGGAGGGGSSGASREAGAKAAGAKSLFHRLTSPGAGSSEARDRYERDEDGPREKDKQKKRRDRRSPPPERDSRRRSRSPDRLRNPRHVLPQDDPTRQNGDSVGRRRPRTLDRSGHDNKASTGDSVGDLFFEDVVRADIPAAAKIQQKDEQPTEDLLLPAHVSVFDQEGVDSAPIVSPPSSDSEDESYIEYLDYDDDRKAPGMVRYFETVEEGDKPAKPKTLVCKNCGAEGEHRTYECPVIICLTCGARDEHPTRSCPISKICFNCGMKGHISKACPNRHAGPSRYDCDRCGSRKHNTNECPTLWRLYDYVDDAERQVIIQTRKEKRKLALGQGGEGYIATDEWCYNCGDSGHWGDECREVPHVVDRPDEPSAFTIYNILTGPFADPDARPPTKSSTKRPPRNWEVASTFADGYGAEMPMDVGKQGRRKERTRMERRAREYEDKQDDPDDWFGRRAKGKDKDREPRNGGGGGKKVHITFSNAFADAMRNRNDRRGNERERRAYDDDLPGPSRETDSINIRGAARRDERGDGRYASIRAGDRGRRDSGRRDDRGPRYKGGYVR</sequence>
<dbReference type="Gene3D" id="4.10.60.10">
    <property type="entry name" value="Zinc finger, CCHC-type"/>
    <property type="match status" value="2"/>
</dbReference>
<keyword evidence="6" id="KW-0862">Zinc</keyword>
<feature type="compositionally biased region" description="Gly residues" evidence="9">
    <location>
        <begin position="82"/>
        <end position="92"/>
    </location>
</feature>
<feature type="region of interest" description="Disordered" evidence="9">
    <location>
        <begin position="464"/>
        <end position="643"/>
    </location>
</feature>
<dbReference type="InterPro" id="IPR036875">
    <property type="entry name" value="Znf_CCHC_sf"/>
</dbReference>
<dbReference type="InterPro" id="IPR001878">
    <property type="entry name" value="Znf_CCHC"/>
</dbReference>
<evidence type="ECO:0000256" key="9">
    <source>
        <dbReference type="SAM" id="MobiDB-lite"/>
    </source>
</evidence>
<keyword evidence="4" id="KW-0677">Repeat</keyword>
<dbReference type="PANTHER" id="PTHR46543">
    <property type="entry name" value="ZINC FINGER CCHC DOMAIN-CONTAINING PROTEIN 7"/>
    <property type="match status" value="1"/>
</dbReference>
<dbReference type="EMBL" id="JADCUA010000017">
    <property type="protein sequence ID" value="KAH9833807.1"/>
    <property type="molecule type" value="Genomic_DNA"/>
</dbReference>
<name>A0ABQ8K910_9APHY</name>
<keyword evidence="7" id="KW-0539">Nucleus</keyword>
<comment type="caution">
    <text evidence="11">The sequence shown here is derived from an EMBL/GenBank/DDBJ whole genome shotgun (WGS) entry which is preliminary data.</text>
</comment>
<feature type="compositionally biased region" description="Basic and acidic residues" evidence="9">
    <location>
        <begin position="513"/>
        <end position="523"/>
    </location>
</feature>
<dbReference type="GeneID" id="72001588"/>
<feature type="region of interest" description="Disordered" evidence="9">
    <location>
        <begin position="1"/>
        <end position="210"/>
    </location>
</feature>